<dbReference type="InParanoid" id="E3K565"/>
<name>E3K565_PUCGT</name>
<sequence length="139" mass="15764">MPKCTDKESKFEPRNHECYIEIIEPAFTNTTTEIIFAGTLLLTQNNPFPVIISQNRNWLPHSGHLRPAVTWDQEEKLRVRGTMMITSNYSVGNNELQEGFLMAVDLGQNNGPIGPRQTRPSLIRGGAEICQQSLSQKFY</sequence>
<reference evidence="2" key="2">
    <citation type="journal article" date="2011" name="Proc. Natl. Acad. Sci. U.S.A.">
        <title>Obligate biotrophy features unraveled by the genomic analysis of rust fungi.</title>
        <authorList>
            <person name="Duplessis S."/>
            <person name="Cuomo C.A."/>
            <person name="Lin Y.-C."/>
            <person name="Aerts A."/>
            <person name="Tisserant E."/>
            <person name="Veneault-Fourrey C."/>
            <person name="Joly D.L."/>
            <person name="Hacquard S."/>
            <person name="Amselem J."/>
            <person name="Cantarel B.L."/>
            <person name="Chiu R."/>
            <person name="Coutinho P.M."/>
            <person name="Feau N."/>
            <person name="Field M."/>
            <person name="Frey P."/>
            <person name="Gelhaye E."/>
            <person name="Goldberg J."/>
            <person name="Grabherr M.G."/>
            <person name="Kodira C.D."/>
            <person name="Kohler A."/>
            <person name="Kuees U."/>
            <person name="Lindquist E.A."/>
            <person name="Lucas S.M."/>
            <person name="Mago R."/>
            <person name="Mauceli E."/>
            <person name="Morin E."/>
            <person name="Murat C."/>
            <person name="Pangilinan J.L."/>
            <person name="Park R."/>
            <person name="Pearson M."/>
            <person name="Quesneville H."/>
            <person name="Rouhier N."/>
            <person name="Sakthikumar S."/>
            <person name="Salamov A.A."/>
            <person name="Schmutz J."/>
            <person name="Selles B."/>
            <person name="Shapiro H."/>
            <person name="Tanguay P."/>
            <person name="Tuskan G.A."/>
            <person name="Henrissat B."/>
            <person name="Van de Peer Y."/>
            <person name="Rouze P."/>
            <person name="Ellis J.G."/>
            <person name="Dodds P.N."/>
            <person name="Schein J.E."/>
            <person name="Zhong S."/>
            <person name="Hamelin R.C."/>
            <person name="Grigoriev I.V."/>
            <person name="Szabo L.J."/>
            <person name="Martin F."/>
        </authorList>
    </citation>
    <scope>NUCLEOTIDE SEQUENCE [LARGE SCALE GENOMIC DNA]</scope>
    <source>
        <strain evidence="2">CRL 75-36-700-3 / race SCCL</strain>
    </source>
</reference>
<dbReference type="RefSeq" id="XP_003325125.1">
    <property type="nucleotide sequence ID" value="XM_003325077.1"/>
</dbReference>
<evidence type="ECO:0000313" key="1">
    <source>
        <dbReference type="EMBL" id="EFP80706.1"/>
    </source>
</evidence>
<protein>
    <submittedName>
        <fullName evidence="1">Uncharacterized protein</fullName>
    </submittedName>
</protein>
<evidence type="ECO:0000313" key="2">
    <source>
        <dbReference type="Proteomes" id="UP000008783"/>
    </source>
</evidence>
<gene>
    <name evidence="1" type="ORF">PGTG_06662</name>
</gene>
<organism evidence="1 2">
    <name type="scientific">Puccinia graminis f. sp. tritici (strain CRL 75-36-700-3 / race SCCL)</name>
    <name type="common">Black stem rust fungus</name>
    <dbReference type="NCBI Taxonomy" id="418459"/>
    <lineage>
        <taxon>Eukaryota</taxon>
        <taxon>Fungi</taxon>
        <taxon>Dikarya</taxon>
        <taxon>Basidiomycota</taxon>
        <taxon>Pucciniomycotina</taxon>
        <taxon>Pucciniomycetes</taxon>
        <taxon>Pucciniales</taxon>
        <taxon>Pucciniaceae</taxon>
        <taxon>Puccinia</taxon>
    </lineage>
</organism>
<keyword evidence="2" id="KW-1185">Reference proteome</keyword>
<accession>E3K565</accession>
<dbReference type="EMBL" id="DS178276">
    <property type="protein sequence ID" value="EFP80706.1"/>
    <property type="molecule type" value="Genomic_DNA"/>
</dbReference>
<dbReference type="HOGENOM" id="CLU_1846094_0_0_1"/>
<dbReference type="AlphaFoldDB" id="E3K565"/>
<dbReference type="Proteomes" id="UP000008783">
    <property type="component" value="Unassembled WGS sequence"/>
</dbReference>
<dbReference type="KEGG" id="pgr:PGTG_06662"/>
<dbReference type="VEuPathDB" id="FungiDB:PGTG_06662"/>
<proteinExistence type="predicted"/>
<dbReference type="GeneID" id="10539724"/>
<reference key="1">
    <citation type="submission" date="2007-01" db="EMBL/GenBank/DDBJ databases">
        <title>The Genome Sequence of Puccinia graminis f. sp. tritici Strain CRL 75-36-700-3.</title>
        <authorList>
            <consortium name="The Broad Institute Genome Sequencing Platform"/>
            <person name="Birren B."/>
            <person name="Lander E."/>
            <person name="Galagan J."/>
            <person name="Nusbaum C."/>
            <person name="Devon K."/>
            <person name="Cuomo C."/>
            <person name="Jaffe D."/>
            <person name="Butler J."/>
            <person name="Alvarez P."/>
            <person name="Gnerre S."/>
            <person name="Grabherr M."/>
            <person name="Mauceli E."/>
            <person name="Brockman W."/>
            <person name="Young S."/>
            <person name="LaButti K."/>
            <person name="Sykes S."/>
            <person name="DeCaprio D."/>
            <person name="Crawford M."/>
            <person name="Koehrsen M."/>
            <person name="Engels R."/>
            <person name="Montgomery P."/>
            <person name="Pearson M."/>
            <person name="Howarth C."/>
            <person name="Larson L."/>
            <person name="White J."/>
            <person name="Zeng Q."/>
            <person name="Kodira C."/>
            <person name="Yandava C."/>
            <person name="Alvarado L."/>
            <person name="O'Leary S."/>
            <person name="Szabo L."/>
            <person name="Dean R."/>
            <person name="Schein J."/>
        </authorList>
    </citation>
    <scope>NUCLEOTIDE SEQUENCE</scope>
    <source>
        <strain>CRL 75-36-700-3</strain>
    </source>
</reference>